<comment type="caution">
    <text evidence="3">The sequence shown here is derived from an EMBL/GenBank/DDBJ whole genome shotgun (WGS) entry which is preliminary data.</text>
</comment>
<dbReference type="Pfam" id="PF01569">
    <property type="entry name" value="PAP2"/>
    <property type="match status" value="1"/>
</dbReference>
<dbReference type="SUPFAM" id="SSF48317">
    <property type="entry name" value="Acid phosphatase/Vanadium-dependent haloperoxidase"/>
    <property type="match status" value="1"/>
</dbReference>
<keyword evidence="1" id="KW-0812">Transmembrane</keyword>
<dbReference type="RefSeq" id="WP_172144769.1">
    <property type="nucleotide sequence ID" value="NZ_JAAIIJ010000012.1"/>
</dbReference>
<feature type="domain" description="Phosphatidic acid phosphatase type 2/haloperoxidase" evidence="2">
    <location>
        <begin position="159"/>
        <end position="266"/>
    </location>
</feature>
<feature type="transmembrane region" description="Helical" evidence="1">
    <location>
        <begin position="224"/>
        <end position="245"/>
    </location>
</feature>
<dbReference type="CDD" id="cd01610">
    <property type="entry name" value="PAP2_like"/>
    <property type="match status" value="1"/>
</dbReference>
<dbReference type="Proteomes" id="UP000553756">
    <property type="component" value="Unassembled WGS sequence"/>
</dbReference>
<proteinExistence type="predicted"/>
<sequence>MSEEHNTEALPNIRDPYAPVNLGAEFEAAGIVVRDIQATLEDFDEASNTAASYADDDGMTALADVDPLARRPRTSSRVLCVVFALLLWAAAAGVWWLGVRTVEGQSYDDMVESSFATVLSNSGWLSVLLGRGVHTTVLIISIVIALVAALIAAIRKRWWLLVQLGIFAALCFASTFLKNVLPRTNLIHTLIEDPNNSAPSGHTTLAVGASLVLICAVSRGWRWVAALVGMAWSFYVGMSVIYGQWHRPTDVVMAVLVVGGLAMLMLAFTRASGMDSLGQRRSSAGVQIVGSVFITAGLSACLYASYVIWQIVPGLSMSANWAQSSSVLSSMVLMAGVIAVVCSLVLVMRQLTASPLSKIGLVGAPPAPPKSHR</sequence>
<feature type="transmembrane region" description="Helical" evidence="1">
    <location>
        <begin position="288"/>
        <end position="308"/>
    </location>
</feature>
<evidence type="ECO:0000313" key="4">
    <source>
        <dbReference type="Proteomes" id="UP000553756"/>
    </source>
</evidence>
<protein>
    <submittedName>
        <fullName evidence="3">Phosphoesterase</fullName>
    </submittedName>
</protein>
<feature type="transmembrane region" description="Helical" evidence="1">
    <location>
        <begin position="132"/>
        <end position="151"/>
    </location>
</feature>
<keyword evidence="1" id="KW-1133">Transmembrane helix</keyword>
<keyword evidence="4" id="KW-1185">Reference proteome</keyword>
<dbReference type="Gene3D" id="1.20.144.10">
    <property type="entry name" value="Phosphatidic acid phosphatase type 2/haloperoxidase"/>
    <property type="match status" value="1"/>
</dbReference>
<feature type="transmembrane region" description="Helical" evidence="1">
    <location>
        <begin position="251"/>
        <end position="268"/>
    </location>
</feature>
<dbReference type="SMART" id="SM00014">
    <property type="entry name" value="acidPPc"/>
    <property type="match status" value="1"/>
</dbReference>
<feature type="transmembrane region" description="Helical" evidence="1">
    <location>
        <begin position="78"/>
        <end position="98"/>
    </location>
</feature>
<reference evidence="3 4" key="1">
    <citation type="submission" date="2020-02" db="EMBL/GenBank/DDBJ databases">
        <title>Characterization of phylogenetic diversity of novel bifidobacterial species isolated in Czech ZOOs.</title>
        <authorList>
            <person name="Lugli G.A."/>
            <person name="Vera N.B."/>
            <person name="Ventura M."/>
        </authorList>
    </citation>
    <scope>NUCLEOTIDE SEQUENCE [LARGE SCALE GENOMIC DNA]</scope>
    <source>
        <strain evidence="3 4">DSM 109963</strain>
    </source>
</reference>
<feature type="transmembrane region" description="Helical" evidence="1">
    <location>
        <begin position="197"/>
        <end position="217"/>
    </location>
</feature>
<dbReference type="InterPro" id="IPR000326">
    <property type="entry name" value="PAP2/HPO"/>
</dbReference>
<keyword evidence="1" id="KW-0472">Membrane</keyword>
<gene>
    <name evidence="3" type="ORF">G1C94_0688</name>
</gene>
<feature type="transmembrane region" description="Helical" evidence="1">
    <location>
        <begin position="328"/>
        <end position="348"/>
    </location>
</feature>
<name>A0ABX1SZ43_9BIFI</name>
<accession>A0ABX1SZ43</accession>
<evidence type="ECO:0000313" key="3">
    <source>
        <dbReference type="EMBL" id="NMN02066.1"/>
    </source>
</evidence>
<dbReference type="InterPro" id="IPR036938">
    <property type="entry name" value="PAP2/HPO_sf"/>
</dbReference>
<organism evidence="3 4">
    <name type="scientific">Bifidobacterium panos</name>
    <dbReference type="NCBI Taxonomy" id="2675321"/>
    <lineage>
        <taxon>Bacteria</taxon>
        <taxon>Bacillati</taxon>
        <taxon>Actinomycetota</taxon>
        <taxon>Actinomycetes</taxon>
        <taxon>Bifidobacteriales</taxon>
        <taxon>Bifidobacteriaceae</taxon>
        <taxon>Bifidobacterium</taxon>
    </lineage>
</organism>
<feature type="transmembrane region" description="Helical" evidence="1">
    <location>
        <begin position="158"/>
        <end position="177"/>
    </location>
</feature>
<evidence type="ECO:0000259" key="2">
    <source>
        <dbReference type="SMART" id="SM00014"/>
    </source>
</evidence>
<evidence type="ECO:0000256" key="1">
    <source>
        <dbReference type="SAM" id="Phobius"/>
    </source>
</evidence>
<dbReference type="EMBL" id="JAAIIJ010000012">
    <property type="protein sequence ID" value="NMN02066.1"/>
    <property type="molecule type" value="Genomic_DNA"/>
</dbReference>